<dbReference type="EMBL" id="CP016786">
    <property type="protein sequence ID" value="ASW44189.1"/>
    <property type="molecule type" value="Genomic_DNA"/>
</dbReference>
<dbReference type="RefSeq" id="WP_119866313.1">
    <property type="nucleotide sequence ID" value="NZ_CP016786.1"/>
</dbReference>
<dbReference type="KEGG" id="cia:BEN51_12195"/>
<feature type="compositionally biased region" description="Basic and acidic residues" evidence="1">
    <location>
        <begin position="50"/>
        <end position="64"/>
    </location>
</feature>
<accession>A0A343JF81</accession>
<dbReference type="OrthoDB" id="1900745at2"/>
<evidence type="ECO:0000256" key="1">
    <source>
        <dbReference type="SAM" id="MobiDB-lite"/>
    </source>
</evidence>
<keyword evidence="3" id="KW-1185">Reference proteome</keyword>
<dbReference type="AlphaFoldDB" id="A0A343JF81"/>
<dbReference type="Pfam" id="PF19952">
    <property type="entry name" value="DUF6414"/>
    <property type="match status" value="1"/>
</dbReference>
<organism evidence="2 3">
    <name type="scientific">Clostridium isatidis</name>
    <dbReference type="NCBI Taxonomy" id="182773"/>
    <lineage>
        <taxon>Bacteria</taxon>
        <taxon>Bacillati</taxon>
        <taxon>Bacillota</taxon>
        <taxon>Clostridia</taxon>
        <taxon>Eubacteriales</taxon>
        <taxon>Clostridiaceae</taxon>
        <taxon>Clostridium</taxon>
    </lineage>
</organism>
<proteinExistence type="predicted"/>
<evidence type="ECO:0000313" key="3">
    <source>
        <dbReference type="Proteomes" id="UP000264883"/>
    </source>
</evidence>
<feature type="region of interest" description="Disordered" evidence="1">
    <location>
        <begin position="42"/>
        <end position="64"/>
    </location>
</feature>
<reference evidence="2 3" key="1">
    <citation type="submission" date="2016-08" db="EMBL/GenBank/DDBJ databases">
        <title>Complete Genome Sequence Of The Indigo Reducing Clostridium isatidis DSM15098.</title>
        <authorList>
            <person name="Little G.T."/>
            <person name="Minton N.P."/>
        </authorList>
    </citation>
    <scope>NUCLEOTIDE SEQUENCE [LARGE SCALE GENOMIC DNA]</scope>
    <source>
        <strain evidence="2 3">DSM 15098</strain>
    </source>
</reference>
<dbReference type="InterPro" id="IPR045633">
    <property type="entry name" value="DUF6414"/>
</dbReference>
<dbReference type="Proteomes" id="UP000264883">
    <property type="component" value="Chromosome"/>
</dbReference>
<name>A0A343JF81_9CLOT</name>
<evidence type="ECO:0000313" key="2">
    <source>
        <dbReference type="EMBL" id="ASW44189.1"/>
    </source>
</evidence>
<gene>
    <name evidence="2" type="ORF">BEN51_12195</name>
</gene>
<sequence>MSLLSPIYLNQDMIQDISSILINGYFESITIRKVNDNTYTGKYQNNNKGQHSEDYKNTKGDKDDSTTIGKSCYNYEDSLKYLESKNYDRNDITIKRAYSTFLYYNILKRAMIDLNLIKNLNNNQASIDDIFNGDYVEFNGSLKINSLSNTIDNCILILTNYDPSSLDKQFNNSNLGPLTYTSILELLKSMQKLLIKGNTLEVLVKSNSFSSILSLNTNYTSKFSYIYDLEACNCTVFGKVASVIKSSKENISELRKTGLTEYYKSLLNSFKPYFKVLNDNGFSIPREFITEIYGPALEIVPISICI</sequence>
<protein>
    <submittedName>
        <fullName evidence="2">Uncharacterized protein</fullName>
    </submittedName>
</protein>